<keyword evidence="2" id="KW-1185">Reference proteome</keyword>
<name>A0A2K3D8C2_CHLRE</name>
<dbReference type="AlphaFoldDB" id="A0A2K3D8C2"/>
<gene>
    <name evidence="1" type="ORF">CHLRE_11g475576v5</name>
</gene>
<dbReference type="InParanoid" id="A0A2K3D8C2"/>
<dbReference type="Proteomes" id="UP000006906">
    <property type="component" value="Chromosome 11"/>
</dbReference>
<evidence type="ECO:0000313" key="2">
    <source>
        <dbReference type="Proteomes" id="UP000006906"/>
    </source>
</evidence>
<proteinExistence type="predicted"/>
<organism evidence="1 2">
    <name type="scientific">Chlamydomonas reinhardtii</name>
    <name type="common">Chlamydomonas smithii</name>
    <dbReference type="NCBI Taxonomy" id="3055"/>
    <lineage>
        <taxon>Eukaryota</taxon>
        <taxon>Viridiplantae</taxon>
        <taxon>Chlorophyta</taxon>
        <taxon>core chlorophytes</taxon>
        <taxon>Chlorophyceae</taxon>
        <taxon>CS clade</taxon>
        <taxon>Chlamydomonadales</taxon>
        <taxon>Chlamydomonadaceae</taxon>
        <taxon>Chlamydomonas</taxon>
    </lineage>
</organism>
<dbReference type="RefSeq" id="XP_042919622.1">
    <property type="nucleotide sequence ID" value="XM_043067617.1"/>
</dbReference>
<dbReference type="EMBL" id="CM008972">
    <property type="protein sequence ID" value="PNW76772.1"/>
    <property type="molecule type" value="Genomic_DNA"/>
</dbReference>
<evidence type="ECO:0000313" key="1">
    <source>
        <dbReference type="EMBL" id="PNW76772.1"/>
    </source>
</evidence>
<reference evidence="1 2" key="1">
    <citation type="journal article" date="2007" name="Science">
        <title>The Chlamydomonas genome reveals the evolution of key animal and plant functions.</title>
        <authorList>
            <person name="Merchant S.S."/>
            <person name="Prochnik S.E."/>
            <person name="Vallon O."/>
            <person name="Harris E.H."/>
            <person name="Karpowicz S.J."/>
            <person name="Witman G.B."/>
            <person name="Terry A."/>
            <person name="Salamov A."/>
            <person name="Fritz-Laylin L.K."/>
            <person name="Marechal-Drouard L."/>
            <person name="Marshall W.F."/>
            <person name="Qu L.H."/>
            <person name="Nelson D.R."/>
            <person name="Sanderfoot A.A."/>
            <person name="Spalding M.H."/>
            <person name="Kapitonov V.V."/>
            <person name="Ren Q."/>
            <person name="Ferris P."/>
            <person name="Lindquist E."/>
            <person name="Shapiro H."/>
            <person name="Lucas S.M."/>
            <person name="Grimwood J."/>
            <person name="Schmutz J."/>
            <person name="Cardol P."/>
            <person name="Cerutti H."/>
            <person name="Chanfreau G."/>
            <person name="Chen C.L."/>
            <person name="Cognat V."/>
            <person name="Croft M.T."/>
            <person name="Dent R."/>
            <person name="Dutcher S."/>
            <person name="Fernandez E."/>
            <person name="Fukuzawa H."/>
            <person name="Gonzalez-Ballester D."/>
            <person name="Gonzalez-Halphen D."/>
            <person name="Hallmann A."/>
            <person name="Hanikenne M."/>
            <person name="Hippler M."/>
            <person name="Inwood W."/>
            <person name="Jabbari K."/>
            <person name="Kalanon M."/>
            <person name="Kuras R."/>
            <person name="Lefebvre P.A."/>
            <person name="Lemaire S.D."/>
            <person name="Lobanov A.V."/>
            <person name="Lohr M."/>
            <person name="Manuell A."/>
            <person name="Meier I."/>
            <person name="Mets L."/>
            <person name="Mittag M."/>
            <person name="Mittelmeier T."/>
            <person name="Moroney J.V."/>
            <person name="Moseley J."/>
            <person name="Napoli C."/>
            <person name="Nedelcu A.M."/>
            <person name="Niyogi K."/>
            <person name="Novoselov S.V."/>
            <person name="Paulsen I.T."/>
            <person name="Pazour G."/>
            <person name="Purton S."/>
            <person name="Ral J.P."/>
            <person name="Riano-Pachon D.M."/>
            <person name="Riekhof W."/>
            <person name="Rymarquis L."/>
            <person name="Schroda M."/>
            <person name="Stern D."/>
            <person name="Umen J."/>
            <person name="Willows R."/>
            <person name="Wilson N."/>
            <person name="Zimmer S.L."/>
            <person name="Allmer J."/>
            <person name="Balk J."/>
            <person name="Bisova K."/>
            <person name="Chen C.J."/>
            <person name="Elias M."/>
            <person name="Gendler K."/>
            <person name="Hauser C."/>
            <person name="Lamb M.R."/>
            <person name="Ledford H."/>
            <person name="Long J.C."/>
            <person name="Minagawa J."/>
            <person name="Page M.D."/>
            <person name="Pan J."/>
            <person name="Pootakham W."/>
            <person name="Roje S."/>
            <person name="Rose A."/>
            <person name="Stahlberg E."/>
            <person name="Terauchi A.M."/>
            <person name="Yang P."/>
            <person name="Ball S."/>
            <person name="Bowler C."/>
            <person name="Dieckmann C.L."/>
            <person name="Gladyshev V.N."/>
            <person name="Green P."/>
            <person name="Jorgensen R."/>
            <person name="Mayfield S."/>
            <person name="Mueller-Roeber B."/>
            <person name="Rajamani S."/>
            <person name="Sayre R.T."/>
            <person name="Brokstein P."/>
            <person name="Dubchak I."/>
            <person name="Goodstein D."/>
            <person name="Hornick L."/>
            <person name="Huang Y.W."/>
            <person name="Jhaveri J."/>
            <person name="Luo Y."/>
            <person name="Martinez D."/>
            <person name="Ngau W.C."/>
            <person name="Otillar B."/>
            <person name="Poliakov A."/>
            <person name="Porter A."/>
            <person name="Szajkowski L."/>
            <person name="Werner G."/>
            <person name="Zhou K."/>
            <person name="Grigoriev I.V."/>
            <person name="Rokhsar D.S."/>
            <person name="Grossman A.R."/>
        </authorList>
    </citation>
    <scope>NUCLEOTIDE SEQUENCE [LARGE SCALE GENOMIC DNA]</scope>
    <source>
        <strain evidence="2">CC-503</strain>
    </source>
</reference>
<sequence>MPVAACRCVNLSQEAHCPLLQCLPGLRTVMATPIAQLHPSICCGGLRVCEAVKK</sequence>
<dbReference type="GeneID" id="66055311"/>
<dbReference type="Gramene" id="PNW76772">
    <property type="protein sequence ID" value="PNW76772"/>
    <property type="gene ID" value="CHLRE_11g475576v5"/>
</dbReference>
<dbReference type="KEGG" id="cre:CHLRE_11g475576v5"/>
<protein>
    <submittedName>
        <fullName evidence="1">Uncharacterized protein</fullName>
    </submittedName>
</protein>
<accession>A0A2K3D8C2</accession>